<dbReference type="PATRIC" id="fig|82380.11.peg.3120"/>
<dbReference type="OrthoDB" id="5120662at2"/>
<dbReference type="EMBL" id="JYIW01000026">
    <property type="protein sequence ID" value="KJL28024.1"/>
    <property type="molecule type" value="Genomic_DNA"/>
</dbReference>
<dbReference type="AlphaFoldDB" id="A0A0F0L5R4"/>
<protein>
    <submittedName>
        <fullName evidence="1">Uncharacterized protein</fullName>
    </submittedName>
</protein>
<dbReference type="RefSeq" id="WP_052679185.1">
    <property type="nucleotide sequence ID" value="NZ_CAKKLT010000004.1"/>
</dbReference>
<accession>A0A0F0L5R4</accession>
<comment type="caution">
    <text evidence="1">The sequence shown here is derived from an EMBL/GenBank/DDBJ whole genome shotgun (WGS) entry which is preliminary data.</text>
</comment>
<reference evidence="1 2" key="1">
    <citation type="submission" date="2015-02" db="EMBL/GenBank/DDBJ databases">
        <title>Draft genome sequences of ten Microbacterium spp. with emphasis on heavy metal contaminated environments.</title>
        <authorList>
            <person name="Corretto E."/>
        </authorList>
    </citation>
    <scope>NUCLEOTIDE SEQUENCE [LARGE SCALE GENOMIC DNA]</scope>
    <source>
        <strain evidence="1 2">BEL4b</strain>
    </source>
</reference>
<gene>
    <name evidence="1" type="ORF">RS83_03087</name>
</gene>
<evidence type="ECO:0000313" key="2">
    <source>
        <dbReference type="Proteomes" id="UP000033640"/>
    </source>
</evidence>
<evidence type="ECO:0000313" key="1">
    <source>
        <dbReference type="EMBL" id="KJL28024.1"/>
    </source>
</evidence>
<sequence>MHDTKTAPLPDIPYASPPLASSREHLVRASDHLWRVLDRSDRVLGHLRIVADPLGLKYRAERLHLGTGTFRVVGEFWRADDAVSTLRYS</sequence>
<name>A0A0F0L5R4_9MICO</name>
<dbReference type="Proteomes" id="UP000033640">
    <property type="component" value="Unassembled WGS sequence"/>
</dbReference>
<organism evidence="1 2">
    <name type="scientific">Microbacterium oxydans</name>
    <dbReference type="NCBI Taxonomy" id="82380"/>
    <lineage>
        <taxon>Bacteria</taxon>
        <taxon>Bacillati</taxon>
        <taxon>Actinomycetota</taxon>
        <taxon>Actinomycetes</taxon>
        <taxon>Micrococcales</taxon>
        <taxon>Microbacteriaceae</taxon>
        <taxon>Microbacterium</taxon>
    </lineage>
</organism>
<proteinExistence type="predicted"/>